<dbReference type="RefSeq" id="WP_137981841.1">
    <property type="nucleotide sequence ID" value="NZ_BAAASO010000012.1"/>
</dbReference>
<reference evidence="2 3" key="1">
    <citation type="journal article" date="2020" name="Int. J. Syst. Evol. Microbiol.">
        <title>Reclassification of Streptomyces castelarensis and Streptomyces sporoclivatus as later heterotypic synonyms of Streptomyces antimycoticus.</title>
        <authorList>
            <person name="Komaki H."/>
            <person name="Tamura T."/>
        </authorList>
    </citation>
    <scope>NUCLEOTIDE SEQUENCE [LARGE SCALE GENOMIC DNA]</scope>
    <source>
        <strain evidence="2 3">NBRC 13459</strain>
    </source>
</reference>
<keyword evidence="1" id="KW-0812">Transmembrane</keyword>
<dbReference type="AlphaFoldDB" id="A0A4D4LH47"/>
<dbReference type="Pfam" id="PF19700">
    <property type="entry name" value="DUF6198"/>
    <property type="match status" value="1"/>
</dbReference>
<dbReference type="PANTHER" id="PTHR40078">
    <property type="entry name" value="INTEGRAL MEMBRANE PROTEIN-RELATED"/>
    <property type="match status" value="1"/>
</dbReference>
<gene>
    <name evidence="2" type="ORF">SVIO_103570</name>
</gene>
<comment type="caution">
    <text evidence="2">The sequence shown here is derived from an EMBL/GenBank/DDBJ whole genome shotgun (WGS) entry which is preliminary data.</text>
</comment>
<dbReference type="Proteomes" id="UP000301309">
    <property type="component" value="Unassembled WGS sequence"/>
</dbReference>
<feature type="transmembrane region" description="Helical" evidence="1">
    <location>
        <begin position="110"/>
        <end position="128"/>
    </location>
</feature>
<organism evidence="2 3">
    <name type="scientific">Streptomyces violaceusniger</name>
    <dbReference type="NCBI Taxonomy" id="68280"/>
    <lineage>
        <taxon>Bacteria</taxon>
        <taxon>Bacillati</taxon>
        <taxon>Actinomycetota</taxon>
        <taxon>Actinomycetes</taxon>
        <taxon>Kitasatosporales</taxon>
        <taxon>Streptomycetaceae</taxon>
        <taxon>Streptomyces</taxon>
        <taxon>Streptomyces violaceusniger group</taxon>
    </lineage>
</organism>
<feature type="transmembrane region" description="Helical" evidence="1">
    <location>
        <begin position="50"/>
        <end position="71"/>
    </location>
</feature>
<name>A0A4D4LH47_STRVO</name>
<proteinExistence type="predicted"/>
<dbReference type="InterPro" id="IPR038750">
    <property type="entry name" value="YczE/YyaS-like"/>
</dbReference>
<dbReference type="OrthoDB" id="154912at2"/>
<sequence length="217" mass="23706">MPANHRRRYQTYLLYLAGCLVFASGAYLFIHADLGTDPLDVFALGLKEHITITVGLAQAGVAVLCLGGEALWNRRRPLLAPMFTFFFCGSVIDVLLWADPGRWMKIGSPALVALATLLCAYGSALIIMSDFGVRPIDVLAIAMVHKWRWPFWCAKGLIEVGLMTIGFVLGGPVGIGTVCFLAGVDLLIQPFIRTNVRYLRLPNLGFPERAPQPDSSA</sequence>
<keyword evidence="3" id="KW-1185">Reference proteome</keyword>
<evidence type="ECO:0000256" key="1">
    <source>
        <dbReference type="SAM" id="Phobius"/>
    </source>
</evidence>
<feature type="transmembrane region" description="Helical" evidence="1">
    <location>
        <begin position="78"/>
        <end position="98"/>
    </location>
</feature>
<accession>A0A4D4LH47</accession>
<dbReference type="PANTHER" id="PTHR40078:SF1">
    <property type="entry name" value="INTEGRAL MEMBRANE PROTEIN"/>
    <property type="match status" value="1"/>
</dbReference>
<evidence type="ECO:0000313" key="2">
    <source>
        <dbReference type="EMBL" id="GDY59734.1"/>
    </source>
</evidence>
<keyword evidence="1" id="KW-0472">Membrane</keyword>
<protein>
    <submittedName>
        <fullName evidence="2">Membrane protein</fullName>
    </submittedName>
</protein>
<feature type="transmembrane region" description="Helical" evidence="1">
    <location>
        <begin position="12"/>
        <end position="30"/>
    </location>
</feature>
<evidence type="ECO:0000313" key="3">
    <source>
        <dbReference type="Proteomes" id="UP000301309"/>
    </source>
</evidence>
<keyword evidence="1" id="KW-1133">Transmembrane helix</keyword>
<dbReference type="EMBL" id="BJHW01000002">
    <property type="protein sequence ID" value="GDY59734.1"/>
    <property type="molecule type" value="Genomic_DNA"/>
</dbReference>